<evidence type="ECO:0000256" key="1">
    <source>
        <dbReference type="SAM" id="MobiDB-lite"/>
    </source>
</evidence>
<evidence type="ECO:0000313" key="2">
    <source>
        <dbReference type="EMBL" id="KAG9345534.1"/>
    </source>
</evidence>
<keyword evidence="3" id="KW-1185">Reference proteome</keyword>
<reference evidence="2" key="1">
    <citation type="thesis" date="2021" institute="BYU ScholarsArchive" country="Provo, UT, USA">
        <title>Applications of and Algorithms for Genome Assembly and Genomic Analyses with an Emphasis on Marine Teleosts.</title>
        <authorList>
            <person name="Pickett B.D."/>
        </authorList>
    </citation>
    <scope>NUCLEOTIDE SEQUENCE</scope>
    <source>
        <strain evidence="2">HI-2016</strain>
    </source>
</reference>
<organism evidence="2 3">
    <name type="scientific">Albula glossodonta</name>
    <name type="common">roundjaw bonefish</name>
    <dbReference type="NCBI Taxonomy" id="121402"/>
    <lineage>
        <taxon>Eukaryota</taxon>
        <taxon>Metazoa</taxon>
        <taxon>Chordata</taxon>
        <taxon>Craniata</taxon>
        <taxon>Vertebrata</taxon>
        <taxon>Euteleostomi</taxon>
        <taxon>Actinopterygii</taxon>
        <taxon>Neopterygii</taxon>
        <taxon>Teleostei</taxon>
        <taxon>Albuliformes</taxon>
        <taxon>Albulidae</taxon>
        <taxon>Albula</taxon>
    </lineage>
</organism>
<dbReference type="EMBL" id="JAFBMS010000017">
    <property type="protein sequence ID" value="KAG9345534.1"/>
    <property type="molecule type" value="Genomic_DNA"/>
</dbReference>
<accession>A0A8T2NZD7</accession>
<feature type="region of interest" description="Disordered" evidence="1">
    <location>
        <begin position="1"/>
        <end position="27"/>
    </location>
</feature>
<comment type="caution">
    <text evidence="2">The sequence shown here is derived from an EMBL/GenBank/DDBJ whole genome shotgun (WGS) entry which is preliminary data.</text>
</comment>
<name>A0A8T2NZD7_9TELE</name>
<dbReference type="AlphaFoldDB" id="A0A8T2NZD7"/>
<evidence type="ECO:0000313" key="3">
    <source>
        <dbReference type="Proteomes" id="UP000824540"/>
    </source>
</evidence>
<protein>
    <submittedName>
        <fullName evidence="2">Uncharacterized protein</fullName>
    </submittedName>
</protein>
<dbReference type="Proteomes" id="UP000824540">
    <property type="component" value="Unassembled WGS sequence"/>
</dbReference>
<sequence>MSTKFVKSLRRVRSDKGKAGLLRQPKQDPWQVSREAFPSAVPCETGETGRVAAGGLLEAGLQQEADCECKETLRPVRLEWSLDLELLGKVWCGAASGAVRDSLKLEQLPVWFWKRPCQDAECCPLVHLNTKPAPFSLIPPAHSLITQVEYALPGSALCSLSAELHRHCIIGSTSCEAGTSRLDAAGVVNPSSIKWMGPMVCILFKALFHCVERPHILHPFKTLFQCAEGPYAMEELVSELRLFLDLLDREYLSPGVREKKLLISNILHRVLAAKGESCRPKACGC</sequence>
<gene>
    <name evidence="2" type="ORF">JZ751_008678</name>
</gene>
<proteinExistence type="predicted"/>